<gene>
    <name evidence="6" type="ordered locus">Rcas_0449</name>
</gene>
<sequence length="711" mass="78162">MRLASQERQSMMITPGELIRLARPILRWWWIMLITVPLSSGVAFAISRYETRYYVARATLMIGNTLESQRPDPIQLQLGSSLGRFYGELAKRERILQPVQEKLNLPFSWNVIANSMLRTSVVPSANLLEIYVTDSNPVRAAAIANAVADQLIAYSPTSPDKVAAEQMTIEQQLRESEVRLNDLRARIEETTFRRQQVVSASDLAEINQTLMQLEASLSKEQETYNRLLSFKNNSVVNVLTPFEPAEPPSAPLPSRRNMTILFAGLGGFVIAVAAAYVLDRVDPRLRSPGDIRDRIDLPVLGSVPKGPPIQHVAKAQAERRLEAIRQVQTNLMLSTREGGLHALLVTSAHPNEARSAVSADLAELFARSGHRVLLVDAEPTDPHLSRLLRADPDSGRLWTRLAAGDRQALRTHLVPLAIPNVALLPVAPTLDAQPAMLSSRRWHELTHLFTSVADVVIFDGPAAMVGPDAALLAPHTDGVVFVVDPATDEQDVVVQSKQRLQKDQRTYLMGVVLLEPAAFEAARRPLIGAWPWRRQPALPDLSGNGVAVSPDDDDSRRTSRATAAGEPVIFDVDTSDIPEAEHVIITPPPDTDTGEDRVLVTPPPGAIVQQSGEDARDLRSGAAHTSAHTRNGVKRPSADDARSAEDAPPDRTRPQRICPNRCGGGELAEDAPPDRTRPQRNHGERQTLTASSAAKPHRSRYSRSRRRSRLS</sequence>
<dbReference type="eggNOG" id="COG0489">
    <property type="taxonomic scope" value="Bacteria"/>
</dbReference>
<feature type="transmembrane region" description="Helical" evidence="5">
    <location>
        <begin position="259"/>
        <end position="278"/>
    </location>
</feature>
<evidence type="ECO:0000256" key="2">
    <source>
        <dbReference type="ARBA" id="ARBA00022840"/>
    </source>
</evidence>
<dbReference type="HOGENOM" id="CLU_401633_0_0_0"/>
<dbReference type="PANTHER" id="PTHR32309:SF13">
    <property type="entry name" value="FERRIC ENTEROBACTIN TRANSPORT PROTEIN FEPE"/>
    <property type="match status" value="1"/>
</dbReference>
<dbReference type="EMBL" id="CP000804">
    <property type="protein sequence ID" value="ABU56580.1"/>
    <property type="molecule type" value="Genomic_DNA"/>
</dbReference>
<reference evidence="6 7" key="1">
    <citation type="submission" date="2007-08" db="EMBL/GenBank/DDBJ databases">
        <title>Complete sequence of Roseiflexus castenholzii DSM 13941.</title>
        <authorList>
            <consortium name="US DOE Joint Genome Institute"/>
            <person name="Copeland A."/>
            <person name="Lucas S."/>
            <person name="Lapidus A."/>
            <person name="Barry K."/>
            <person name="Glavina del Rio T."/>
            <person name="Dalin E."/>
            <person name="Tice H."/>
            <person name="Pitluck S."/>
            <person name="Thompson L.S."/>
            <person name="Brettin T."/>
            <person name="Bruce D."/>
            <person name="Detter J.C."/>
            <person name="Han C."/>
            <person name="Tapia R."/>
            <person name="Schmutz J."/>
            <person name="Larimer F."/>
            <person name="Land M."/>
            <person name="Hauser L."/>
            <person name="Kyrpides N."/>
            <person name="Mikhailova N."/>
            <person name="Bryant D.A."/>
            <person name="Hanada S."/>
            <person name="Tsukatani Y."/>
            <person name="Richardson P."/>
        </authorList>
    </citation>
    <scope>NUCLEOTIDE SEQUENCE [LARGE SCALE GENOMIC DNA]</scope>
    <source>
        <strain evidence="7">DSM 13941 / HLO8</strain>
    </source>
</reference>
<dbReference type="InterPro" id="IPR050445">
    <property type="entry name" value="Bact_polysacc_biosynth/exp"/>
</dbReference>
<dbReference type="Gene3D" id="3.40.50.300">
    <property type="entry name" value="P-loop containing nucleotide triphosphate hydrolases"/>
    <property type="match status" value="1"/>
</dbReference>
<keyword evidence="7" id="KW-1185">Reference proteome</keyword>
<keyword evidence="2" id="KW-0067">ATP-binding</keyword>
<evidence type="ECO:0000256" key="4">
    <source>
        <dbReference type="SAM" id="MobiDB-lite"/>
    </source>
</evidence>
<protein>
    <submittedName>
        <fullName evidence="6">Lipopolysaccharide biosynthesis protein</fullName>
    </submittedName>
</protein>
<feature type="compositionally biased region" description="Basic residues" evidence="4">
    <location>
        <begin position="695"/>
        <end position="711"/>
    </location>
</feature>
<feature type="compositionally biased region" description="Basic and acidic residues" evidence="4">
    <location>
        <begin position="636"/>
        <end position="653"/>
    </location>
</feature>
<evidence type="ECO:0000313" key="7">
    <source>
        <dbReference type="Proteomes" id="UP000000263"/>
    </source>
</evidence>
<accession>A7NGJ3</accession>
<keyword evidence="5" id="KW-0472">Membrane</keyword>
<dbReference type="eggNOG" id="COG3206">
    <property type="taxonomic scope" value="Bacteria"/>
</dbReference>
<keyword evidence="5" id="KW-0812">Transmembrane</keyword>
<dbReference type="AlphaFoldDB" id="A7NGJ3"/>
<dbReference type="CDD" id="cd05387">
    <property type="entry name" value="BY-kinase"/>
    <property type="match status" value="1"/>
</dbReference>
<dbReference type="InterPro" id="IPR005702">
    <property type="entry name" value="Wzc-like_C"/>
</dbReference>
<dbReference type="Proteomes" id="UP000000263">
    <property type="component" value="Chromosome"/>
</dbReference>
<keyword evidence="5" id="KW-1133">Transmembrane helix</keyword>
<evidence type="ECO:0000256" key="3">
    <source>
        <dbReference type="SAM" id="Coils"/>
    </source>
</evidence>
<dbReference type="InterPro" id="IPR027417">
    <property type="entry name" value="P-loop_NTPase"/>
</dbReference>
<evidence type="ECO:0000256" key="1">
    <source>
        <dbReference type="ARBA" id="ARBA00022741"/>
    </source>
</evidence>
<dbReference type="SUPFAM" id="SSF52540">
    <property type="entry name" value="P-loop containing nucleoside triphosphate hydrolases"/>
    <property type="match status" value="1"/>
</dbReference>
<feature type="coiled-coil region" evidence="3">
    <location>
        <begin position="166"/>
        <end position="223"/>
    </location>
</feature>
<feature type="compositionally biased region" description="Basic and acidic residues" evidence="4">
    <location>
        <begin position="672"/>
        <end position="685"/>
    </location>
</feature>
<organism evidence="6 7">
    <name type="scientific">Roseiflexus castenholzii (strain DSM 13941 / HLO8)</name>
    <dbReference type="NCBI Taxonomy" id="383372"/>
    <lineage>
        <taxon>Bacteria</taxon>
        <taxon>Bacillati</taxon>
        <taxon>Chloroflexota</taxon>
        <taxon>Chloroflexia</taxon>
        <taxon>Chloroflexales</taxon>
        <taxon>Roseiflexineae</taxon>
        <taxon>Roseiflexaceae</taxon>
        <taxon>Roseiflexus</taxon>
    </lineage>
</organism>
<feature type="transmembrane region" description="Helical" evidence="5">
    <location>
        <begin position="28"/>
        <end position="47"/>
    </location>
</feature>
<dbReference type="GO" id="GO:0004713">
    <property type="term" value="F:protein tyrosine kinase activity"/>
    <property type="evidence" value="ECO:0007669"/>
    <property type="project" value="TreeGrafter"/>
</dbReference>
<keyword evidence="3" id="KW-0175">Coiled coil</keyword>
<name>A7NGJ3_ROSCS</name>
<dbReference type="STRING" id="383372.Rcas_0449"/>
<dbReference type="KEGG" id="rca:Rcas_0449"/>
<keyword evidence="1" id="KW-0547">Nucleotide-binding</keyword>
<dbReference type="GO" id="GO:0005886">
    <property type="term" value="C:plasma membrane"/>
    <property type="evidence" value="ECO:0007669"/>
    <property type="project" value="TreeGrafter"/>
</dbReference>
<feature type="region of interest" description="Disordered" evidence="4">
    <location>
        <begin position="539"/>
        <end position="711"/>
    </location>
</feature>
<evidence type="ECO:0000313" key="6">
    <source>
        <dbReference type="EMBL" id="ABU56580.1"/>
    </source>
</evidence>
<dbReference type="PANTHER" id="PTHR32309">
    <property type="entry name" value="TYROSINE-PROTEIN KINASE"/>
    <property type="match status" value="1"/>
</dbReference>
<proteinExistence type="predicted"/>
<evidence type="ECO:0000256" key="5">
    <source>
        <dbReference type="SAM" id="Phobius"/>
    </source>
</evidence>